<sequence>MLLFGVRLRLLLHIDQIRTAACPGTARVAAVRIVVVVDATTAAAGNAGHLQNALRPTDVGGAVGSDHVQTAVAPVQVSNHFLHHGAVHLPAGIDLLELPLQRFHLRLQYHRFHGRVHAGHGRSRRSRSTPTSACQPQSQAAGQAAAAGTASTVASVTSVAVHQAVDSVPAIGGQIHQTAILLDEILAFLS</sequence>
<evidence type="ECO:0000313" key="3">
    <source>
        <dbReference type="EMBL" id="CAG6526186.1"/>
    </source>
</evidence>
<feature type="signal peptide" evidence="2">
    <location>
        <begin position="1"/>
        <end position="19"/>
    </location>
</feature>
<evidence type="ECO:0000256" key="1">
    <source>
        <dbReference type="SAM" id="MobiDB-lite"/>
    </source>
</evidence>
<feature type="chain" id="PRO_5036428105" evidence="2">
    <location>
        <begin position="20"/>
        <end position="190"/>
    </location>
</feature>
<dbReference type="EMBL" id="HBUE01299111">
    <property type="protein sequence ID" value="CAG6577896.1"/>
    <property type="molecule type" value="Transcribed_RNA"/>
</dbReference>
<reference evidence="3" key="1">
    <citation type="submission" date="2021-05" db="EMBL/GenBank/DDBJ databases">
        <authorList>
            <person name="Alioto T."/>
            <person name="Alioto T."/>
            <person name="Gomez Garrido J."/>
        </authorList>
    </citation>
    <scope>NUCLEOTIDE SEQUENCE</scope>
</reference>
<protein>
    <submittedName>
        <fullName evidence="3">(northern house mosquito) hypothetical protein</fullName>
    </submittedName>
</protein>
<feature type="compositionally biased region" description="Basic residues" evidence="1">
    <location>
        <begin position="116"/>
        <end position="127"/>
    </location>
</feature>
<name>A0A8D8H146_CULPI</name>
<dbReference type="EMBL" id="HBUE01193158">
    <property type="protein sequence ID" value="CAG6526186.1"/>
    <property type="molecule type" value="Transcribed_RNA"/>
</dbReference>
<evidence type="ECO:0000256" key="2">
    <source>
        <dbReference type="SAM" id="SignalP"/>
    </source>
</evidence>
<proteinExistence type="predicted"/>
<keyword evidence="2" id="KW-0732">Signal</keyword>
<dbReference type="AlphaFoldDB" id="A0A8D8H146"/>
<organism evidence="3">
    <name type="scientific">Culex pipiens</name>
    <name type="common">House mosquito</name>
    <dbReference type="NCBI Taxonomy" id="7175"/>
    <lineage>
        <taxon>Eukaryota</taxon>
        <taxon>Metazoa</taxon>
        <taxon>Ecdysozoa</taxon>
        <taxon>Arthropoda</taxon>
        <taxon>Hexapoda</taxon>
        <taxon>Insecta</taxon>
        <taxon>Pterygota</taxon>
        <taxon>Neoptera</taxon>
        <taxon>Endopterygota</taxon>
        <taxon>Diptera</taxon>
        <taxon>Nematocera</taxon>
        <taxon>Culicoidea</taxon>
        <taxon>Culicidae</taxon>
        <taxon>Culicinae</taxon>
        <taxon>Culicini</taxon>
        <taxon>Culex</taxon>
        <taxon>Culex</taxon>
    </lineage>
</organism>
<feature type="region of interest" description="Disordered" evidence="1">
    <location>
        <begin position="116"/>
        <end position="135"/>
    </location>
</feature>
<accession>A0A8D8H146</accession>